<accession>A0ABS8WJQ4</accession>
<dbReference type="Proteomes" id="UP000823775">
    <property type="component" value="Unassembled WGS sequence"/>
</dbReference>
<evidence type="ECO:0000313" key="3">
    <source>
        <dbReference type="Proteomes" id="UP000823775"/>
    </source>
</evidence>
<evidence type="ECO:0000313" key="2">
    <source>
        <dbReference type="EMBL" id="MCE3051058.1"/>
    </source>
</evidence>
<proteinExistence type="predicted"/>
<keyword evidence="3" id="KW-1185">Reference proteome</keyword>
<evidence type="ECO:0000256" key="1">
    <source>
        <dbReference type="SAM" id="MobiDB-lite"/>
    </source>
</evidence>
<organism evidence="2 3">
    <name type="scientific">Datura stramonium</name>
    <name type="common">Jimsonweed</name>
    <name type="synonym">Common thornapple</name>
    <dbReference type="NCBI Taxonomy" id="4076"/>
    <lineage>
        <taxon>Eukaryota</taxon>
        <taxon>Viridiplantae</taxon>
        <taxon>Streptophyta</taxon>
        <taxon>Embryophyta</taxon>
        <taxon>Tracheophyta</taxon>
        <taxon>Spermatophyta</taxon>
        <taxon>Magnoliopsida</taxon>
        <taxon>eudicotyledons</taxon>
        <taxon>Gunneridae</taxon>
        <taxon>Pentapetalae</taxon>
        <taxon>asterids</taxon>
        <taxon>lamiids</taxon>
        <taxon>Solanales</taxon>
        <taxon>Solanaceae</taxon>
        <taxon>Solanoideae</taxon>
        <taxon>Datureae</taxon>
        <taxon>Datura</taxon>
    </lineage>
</organism>
<protein>
    <submittedName>
        <fullName evidence="2">Uncharacterized protein</fullName>
    </submittedName>
</protein>
<feature type="region of interest" description="Disordered" evidence="1">
    <location>
        <begin position="1"/>
        <end position="33"/>
    </location>
</feature>
<gene>
    <name evidence="2" type="ORF">HAX54_048837</name>
</gene>
<dbReference type="EMBL" id="JACEIK010008130">
    <property type="protein sequence ID" value="MCE3051058.1"/>
    <property type="molecule type" value="Genomic_DNA"/>
</dbReference>
<name>A0ABS8WJQ4_DATST</name>
<reference evidence="2 3" key="1">
    <citation type="journal article" date="2021" name="BMC Genomics">
        <title>Datura genome reveals duplications of psychoactive alkaloid biosynthetic genes and high mutation rate following tissue culture.</title>
        <authorList>
            <person name="Rajewski A."/>
            <person name="Carter-House D."/>
            <person name="Stajich J."/>
            <person name="Litt A."/>
        </authorList>
    </citation>
    <scope>NUCLEOTIDE SEQUENCE [LARGE SCALE GENOMIC DNA]</scope>
    <source>
        <strain evidence="2">AR-01</strain>
    </source>
</reference>
<comment type="caution">
    <text evidence="2">The sequence shown here is derived from an EMBL/GenBank/DDBJ whole genome shotgun (WGS) entry which is preliminary data.</text>
</comment>
<sequence length="297" mass="33868">MLWLSQDSGQHKTIRSANAVPKPNKEPSLSLSRPAYKEHIDVDKSKTNLDIESEHKVRIEKEQVKAESNVTSTQPKNQGKDIWTPMEGVLMTIIMQSNIDAFVDPQGWALWNTIDFGLTPVGTPSIVIEVQSRLTKESLTGEVTKRAFQETLLTSSLPATLLTPKMPRLPKANIPYEAGHDKDGSGQDKTICEALMPSQPTKSLRYPSSRLVHTRSTLMLIRARQPCLLVKANQDHNYRDCGSKEWWRLCHMAHMLTWRGRRFLRLRTSIENTARNRERTSCCTKGECRQSKDYNRK</sequence>